<accession>A0AA88XSS4</accession>
<dbReference type="Pfam" id="PF03281">
    <property type="entry name" value="Mab-21"/>
    <property type="match status" value="1"/>
</dbReference>
<dbReference type="InterPro" id="IPR024810">
    <property type="entry name" value="MAB21L/cGLR"/>
</dbReference>
<feature type="domain" description="Mab-21-like HhH/H2TH-like" evidence="3">
    <location>
        <begin position="231"/>
        <end position="312"/>
    </location>
</feature>
<dbReference type="InterPro" id="IPR046906">
    <property type="entry name" value="Mab-21_HhH/H2TH-like"/>
</dbReference>
<feature type="domain" description="Mab-21-like nucleotidyltransferase" evidence="2">
    <location>
        <begin position="138"/>
        <end position="211"/>
    </location>
</feature>
<reference evidence="4" key="1">
    <citation type="submission" date="2019-08" db="EMBL/GenBank/DDBJ databases">
        <title>The improved chromosome-level genome for the pearl oyster Pinctada fucata martensii using PacBio sequencing and Hi-C.</title>
        <authorList>
            <person name="Zheng Z."/>
        </authorList>
    </citation>
    <scope>NUCLEOTIDE SEQUENCE</scope>
    <source>
        <strain evidence="4">ZZ-2019</strain>
        <tissue evidence="4">Adductor muscle</tissue>
    </source>
</reference>
<evidence type="ECO:0000259" key="2">
    <source>
        <dbReference type="Pfam" id="PF03281"/>
    </source>
</evidence>
<evidence type="ECO:0000256" key="1">
    <source>
        <dbReference type="ARBA" id="ARBA00008307"/>
    </source>
</evidence>
<protein>
    <recommendedName>
        <fullName evidence="6">Mab-21-like HhH/H2TH-like domain-containing protein</fullName>
    </recommendedName>
</protein>
<sequence length="650" mass="75164">MDLPSRLSYLFGTEEHVSVRRQIALLREKLYDYIDGVSLICSGSVGEGVAYPPSDDDLMIILRQAPRVVKFWEEAIRNDDVLMVPSECSPGYCKLLAISLTQLHGGNIFFSSMQWKKMLVSGTQFIHGPCLSRVYGSYEYDFAFPLLCSFWPDVALKWIHRRRSCGWPSQQLIQSIIRTGCHVVPIGNPDSPHCNVEWRISFSLAERSLMHSFNHAQFLTYNLLRLTLKRTIGKQASGVFCSYFMKTTLFYTIKCTPPHNWHVNNIERCFKSCLNTLYGFVECMKCPYYFIQEYNIFKRKILPSNRHQMLDIIRSIFERDIPDLLILSGEADCLDLDLMSSFVEAQLDANILFSYHLLFIFNYFENFSLFFKNSTEISSFSLLYTIFDIFRRNGTIMKNKLSNIFIQRAIVCCSKCSMNLLQASTKTNRQNYYFHRKLQTLLRLGENCDLTTGKLTLASYEYFVGKTKSALSVIRQLYSGYPPYALDGKSDYISSATYIEAMCNKGYTIHFKARNAWMPTYFLPFSVPNAFPPQLRIWIHIEKSLSIESSSYACMLESLCYLHQRKPLKLRKSIGFLISVIDDLKEKDDRIHARMCVGIIRYAGGDYQSACRWLGSALMRKDKLLPPLDKTLTQSALMYVACMLNNHYRL</sequence>
<evidence type="ECO:0000313" key="5">
    <source>
        <dbReference type="Proteomes" id="UP001186944"/>
    </source>
</evidence>
<organism evidence="4 5">
    <name type="scientific">Pinctada imbricata</name>
    <name type="common">Atlantic pearl-oyster</name>
    <name type="synonym">Pinctada martensii</name>
    <dbReference type="NCBI Taxonomy" id="66713"/>
    <lineage>
        <taxon>Eukaryota</taxon>
        <taxon>Metazoa</taxon>
        <taxon>Spiralia</taxon>
        <taxon>Lophotrochozoa</taxon>
        <taxon>Mollusca</taxon>
        <taxon>Bivalvia</taxon>
        <taxon>Autobranchia</taxon>
        <taxon>Pteriomorphia</taxon>
        <taxon>Pterioida</taxon>
        <taxon>Pterioidea</taxon>
        <taxon>Pteriidae</taxon>
        <taxon>Pinctada</taxon>
    </lineage>
</organism>
<name>A0AA88XSS4_PINIB</name>
<comment type="caution">
    <text evidence="4">The sequence shown here is derived from an EMBL/GenBank/DDBJ whole genome shotgun (WGS) entry which is preliminary data.</text>
</comment>
<dbReference type="AlphaFoldDB" id="A0AA88XSS4"/>
<proteinExistence type="inferred from homology"/>
<dbReference type="PANTHER" id="PTHR10656:SF69">
    <property type="entry name" value="MAB-21-LIKE HHH_H2TH-LIKE DOMAIN-CONTAINING PROTEIN"/>
    <property type="match status" value="1"/>
</dbReference>
<dbReference type="Pfam" id="PF20266">
    <property type="entry name" value="Mab-21_C"/>
    <property type="match status" value="1"/>
</dbReference>
<dbReference type="PANTHER" id="PTHR10656">
    <property type="entry name" value="CELL FATE DETERMINING PROTEIN MAB21-RELATED"/>
    <property type="match status" value="1"/>
</dbReference>
<dbReference type="Gene3D" id="1.10.1410.40">
    <property type="match status" value="1"/>
</dbReference>
<comment type="similarity">
    <text evidence="1">Belongs to the mab-21 family.</text>
</comment>
<keyword evidence="5" id="KW-1185">Reference proteome</keyword>
<dbReference type="EMBL" id="VSWD01000010">
    <property type="protein sequence ID" value="KAK3089797.1"/>
    <property type="molecule type" value="Genomic_DNA"/>
</dbReference>
<evidence type="ECO:0000313" key="4">
    <source>
        <dbReference type="EMBL" id="KAK3089797.1"/>
    </source>
</evidence>
<gene>
    <name evidence="4" type="ORF">FSP39_006611</name>
</gene>
<dbReference type="SMART" id="SM01265">
    <property type="entry name" value="Mab-21"/>
    <property type="match status" value="1"/>
</dbReference>
<evidence type="ECO:0000259" key="3">
    <source>
        <dbReference type="Pfam" id="PF20266"/>
    </source>
</evidence>
<dbReference type="Proteomes" id="UP001186944">
    <property type="component" value="Unassembled WGS sequence"/>
</dbReference>
<evidence type="ECO:0008006" key="6">
    <source>
        <dbReference type="Google" id="ProtNLM"/>
    </source>
</evidence>
<dbReference type="InterPro" id="IPR046903">
    <property type="entry name" value="Mab-21-like_nuc_Trfase"/>
</dbReference>